<protein>
    <submittedName>
        <fullName evidence="3">Pyruvate kinase</fullName>
    </submittedName>
</protein>
<organism evidence="3">
    <name type="scientific">Taenia asiatica</name>
    <name type="common">Asian tapeworm</name>
    <dbReference type="NCBI Taxonomy" id="60517"/>
    <lineage>
        <taxon>Eukaryota</taxon>
        <taxon>Metazoa</taxon>
        <taxon>Spiralia</taxon>
        <taxon>Lophotrochozoa</taxon>
        <taxon>Platyhelminthes</taxon>
        <taxon>Cestoda</taxon>
        <taxon>Eucestoda</taxon>
        <taxon>Cyclophyllidea</taxon>
        <taxon>Taeniidae</taxon>
        <taxon>Taenia</taxon>
    </lineage>
</organism>
<dbReference type="WBParaSite" id="TASK_0000990101-mRNA-1">
    <property type="protein sequence ID" value="TASK_0000990101-mRNA-1"/>
    <property type="gene ID" value="TASK_0000990101"/>
</dbReference>
<accession>A0A0R3WGA8</accession>
<gene>
    <name evidence="1" type="ORF">TASK_LOCUS9902</name>
</gene>
<evidence type="ECO:0000313" key="2">
    <source>
        <dbReference type="Proteomes" id="UP000282613"/>
    </source>
</evidence>
<dbReference type="AlphaFoldDB" id="A0A0R3WGA8"/>
<dbReference type="EMBL" id="UYRS01019692">
    <property type="protein sequence ID" value="VDK46548.1"/>
    <property type="molecule type" value="Genomic_DNA"/>
</dbReference>
<name>A0A0R3WGA8_TAEAS</name>
<evidence type="ECO:0000313" key="1">
    <source>
        <dbReference type="EMBL" id="VDK46548.1"/>
    </source>
</evidence>
<sequence>MNKLNLGIRLRLIINIDEVALKPKADLLKGEEVAMIAVEEESTSSMVMMMMKMMIMKMISVQLCHVVVV</sequence>
<reference evidence="1 2" key="2">
    <citation type="submission" date="2018-11" db="EMBL/GenBank/DDBJ databases">
        <authorList>
            <consortium name="Pathogen Informatics"/>
        </authorList>
    </citation>
    <scope>NUCLEOTIDE SEQUENCE [LARGE SCALE GENOMIC DNA]</scope>
</reference>
<proteinExistence type="predicted"/>
<keyword evidence="2" id="KW-1185">Reference proteome</keyword>
<evidence type="ECO:0000313" key="3">
    <source>
        <dbReference type="WBParaSite" id="TASK_0000990101-mRNA-1"/>
    </source>
</evidence>
<reference evidence="3" key="1">
    <citation type="submission" date="2017-02" db="UniProtKB">
        <authorList>
            <consortium name="WormBaseParasite"/>
        </authorList>
    </citation>
    <scope>IDENTIFICATION</scope>
</reference>
<dbReference type="Proteomes" id="UP000282613">
    <property type="component" value="Unassembled WGS sequence"/>
</dbReference>